<feature type="region of interest" description="Disordered" evidence="1">
    <location>
        <begin position="116"/>
        <end position="141"/>
    </location>
</feature>
<evidence type="ECO:0000256" key="2">
    <source>
        <dbReference type="SAM" id="Phobius"/>
    </source>
</evidence>
<dbReference type="EMBL" id="JASPKY010000117">
    <property type="protein sequence ID" value="KAK9736195.1"/>
    <property type="molecule type" value="Genomic_DNA"/>
</dbReference>
<proteinExistence type="predicted"/>
<evidence type="ECO:0000256" key="1">
    <source>
        <dbReference type="SAM" id="MobiDB-lite"/>
    </source>
</evidence>
<keyword evidence="2" id="KW-1133">Transmembrane helix</keyword>
<keyword evidence="4" id="KW-1185">Reference proteome</keyword>
<sequence length="141" mass="16401">MLKQFQICHLHPLMADDHEHNSSAATKDLNEERVWKLGNNLKRNELFSNEYCSLMKKVLQTTAAPASKESTLVSLAIRQVDITTYRFGLFIFHAWIGFFECIIHISFRLNFKNMTSSRRKSGNNETKRNECCNKNLNMTLD</sequence>
<accession>A0AAW1LMD7</accession>
<organism evidence="3 4">
    <name type="scientific">Popillia japonica</name>
    <name type="common">Japanese beetle</name>
    <dbReference type="NCBI Taxonomy" id="7064"/>
    <lineage>
        <taxon>Eukaryota</taxon>
        <taxon>Metazoa</taxon>
        <taxon>Ecdysozoa</taxon>
        <taxon>Arthropoda</taxon>
        <taxon>Hexapoda</taxon>
        <taxon>Insecta</taxon>
        <taxon>Pterygota</taxon>
        <taxon>Neoptera</taxon>
        <taxon>Endopterygota</taxon>
        <taxon>Coleoptera</taxon>
        <taxon>Polyphaga</taxon>
        <taxon>Scarabaeiformia</taxon>
        <taxon>Scarabaeidae</taxon>
        <taxon>Rutelinae</taxon>
        <taxon>Popillia</taxon>
    </lineage>
</organism>
<feature type="compositionally biased region" description="Polar residues" evidence="1">
    <location>
        <begin position="132"/>
        <end position="141"/>
    </location>
</feature>
<comment type="caution">
    <text evidence="3">The sequence shown here is derived from an EMBL/GenBank/DDBJ whole genome shotgun (WGS) entry which is preliminary data.</text>
</comment>
<keyword evidence="2" id="KW-0472">Membrane</keyword>
<name>A0AAW1LMD7_POPJA</name>
<reference evidence="3 4" key="1">
    <citation type="journal article" date="2024" name="BMC Genomics">
        <title>De novo assembly and annotation of Popillia japonica's genome with initial clues to its potential as an invasive pest.</title>
        <authorList>
            <person name="Cucini C."/>
            <person name="Boschi S."/>
            <person name="Funari R."/>
            <person name="Cardaioli E."/>
            <person name="Iannotti N."/>
            <person name="Marturano G."/>
            <person name="Paoli F."/>
            <person name="Bruttini M."/>
            <person name="Carapelli A."/>
            <person name="Frati F."/>
            <person name="Nardi F."/>
        </authorList>
    </citation>
    <scope>NUCLEOTIDE SEQUENCE [LARGE SCALE GENOMIC DNA]</scope>
    <source>
        <strain evidence="3">DMR45628</strain>
    </source>
</reference>
<evidence type="ECO:0000313" key="4">
    <source>
        <dbReference type="Proteomes" id="UP001458880"/>
    </source>
</evidence>
<feature type="transmembrane region" description="Helical" evidence="2">
    <location>
        <begin position="90"/>
        <end position="111"/>
    </location>
</feature>
<gene>
    <name evidence="3" type="ORF">QE152_g12698</name>
</gene>
<evidence type="ECO:0000313" key="3">
    <source>
        <dbReference type="EMBL" id="KAK9736195.1"/>
    </source>
</evidence>
<protein>
    <submittedName>
        <fullName evidence="3">Uncharacterized protein</fullName>
    </submittedName>
</protein>
<dbReference type="AlphaFoldDB" id="A0AAW1LMD7"/>
<dbReference type="Proteomes" id="UP001458880">
    <property type="component" value="Unassembled WGS sequence"/>
</dbReference>
<keyword evidence="2" id="KW-0812">Transmembrane</keyword>